<dbReference type="NCBIfam" id="TIGR04265">
    <property type="entry name" value="bac_cardiolipin"/>
    <property type="match status" value="1"/>
</dbReference>
<evidence type="ECO:0000256" key="6">
    <source>
        <dbReference type="ARBA" id="ARBA00022525"/>
    </source>
</evidence>
<dbReference type="GO" id="GO:0005576">
    <property type="term" value="C:extracellular region"/>
    <property type="evidence" value="ECO:0007669"/>
    <property type="project" value="UniProtKB-SubCell"/>
</dbReference>
<dbReference type="PROSITE" id="PS50035">
    <property type="entry name" value="PLD"/>
    <property type="match status" value="2"/>
</dbReference>
<dbReference type="InterPro" id="IPR025202">
    <property type="entry name" value="PLD-like_dom"/>
</dbReference>
<evidence type="ECO:0000256" key="11">
    <source>
        <dbReference type="ARBA" id="ARBA00023098"/>
    </source>
</evidence>
<protein>
    <recommendedName>
        <fullName evidence="15">Cardiolipin synthase</fullName>
        <ecNumber evidence="15">2.7.8.-</ecNumber>
    </recommendedName>
</protein>
<evidence type="ECO:0000256" key="15">
    <source>
        <dbReference type="NCBIfam" id="TIGR04265"/>
    </source>
</evidence>
<evidence type="ECO:0000256" key="12">
    <source>
        <dbReference type="ARBA" id="ARBA00023136"/>
    </source>
</evidence>
<evidence type="ECO:0000256" key="14">
    <source>
        <dbReference type="ARBA" id="ARBA00023264"/>
    </source>
</evidence>
<dbReference type="CDD" id="cd09163">
    <property type="entry name" value="PLDc_CLS_unchar2_2"/>
    <property type="match status" value="1"/>
</dbReference>
<dbReference type="InterPro" id="IPR022924">
    <property type="entry name" value="Cardiolipin_synthase"/>
</dbReference>
<keyword evidence="19" id="KW-1185">Reference proteome</keyword>
<dbReference type="OrthoDB" id="9762009at2"/>
<dbReference type="PANTHER" id="PTHR21248">
    <property type="entry name" value="CARDIOLIPIN SYNTHASE"/>
    <property type="match status" value="1"/>
</dbReference>
<keyword evidence="12 16" id="KW-0472">Membrane</keyword>
<dbReference type="EMBL" id="QNRH01000005">
    <property type="protein sequence ID" value="RBO93449.1"/>
    <property type="molecule type" value="Genomic_DNA"/>
</dbReference>
<feature type="transmembrane region" description="Helical" evidence="16">
    <location>
        <begin position="12"/>
        <end position="30"/>
    </location>
</feature>
<dbReference type="Pfam" id="PF13396">
    <property type="entry name" value="PLDc_N"/>
    <property type="match status" value="1"/>
</dbReference>
<evidence type="ECO:0000256" key="13">
    <source>
        <dbReference type="ARBA" id="ARBA00023209"/>
    </source>
</evidence>
<dbReference type="InterPro" id="IPR027379">
    <property type="entry name" value="CLS_N"/>
</dbReference>
<feature type="transmembrane region" description="Helical" evidence="16">
    <location>
        <begin position="42"/>
        <end position="63"/>
    </location>
</feature>
<keyword evidence="14" id="KW-1208">Phospholipid metabolism</keyword>
<dbReference type="SMART" id="SM00155">
    <property type="entry name" value="PLDc"/>
    <property type="match status" value="2"/>
</dbReference>
<comment type="caution">
    <text evidence="18">The sequence shown here is derived from an EMBL/GenBank/DDBJ whole genome shotgun (WGS) entry which is preliminary data.</text>
</comment>
<gene>
    <name evidence="18" type="ORF">DFR47_105167</name>
</gene>
<evidence type="ECO:0000256" key="1">
    <source>
        <dbReference type="ARBA" id="ARBA00003145"/>
    </source>
</evidence>
<dbReference type="CDD" id="cd09157">
    <property type="entry name" value="PLDc_CLS_unchar2_1"/>
    <property type="match status" value="1"/>
</dbReference>
<evidence type="ECO:0000256" key="3">
    <source>
        <dbReference type="ARBA" id="ARBA00004651"/>
    </source>
</evidence>
<organism evidence="18 19">
    <name type="scientific">Pseudochrobactrum asaccharolyticum</name>
    <dbReference type="NCBI Taxonomy" id="354351"/>
    <lineage>
        <taxon>Bacteria</taxon>
        <taxon>Pseudomonadati</taxon>
        <taxon>Pseudomonadota</taxon>
        <taxon>Alphaproteobacteria</taxon>
        <taxon>Hyphomicrobiales</taxon>
        <taxon>Brucellaceae</taxon>
        <taxon>Pseudochrobactrum</taxon>
    </lineage>
</organism>
<comment type="function">
    <text evidence="1">Could be a virulence factor.</text>
</comment>
<evidence type="ECO:0000256" key="4">
    <source>
        <dbReference type="ARBA" id="ARBA00022475"/>
    </source>
</evidence>
<reference evidence="18 19" key="1">
    <citation type="submission" date="2018-06" db="EMBL/GenBank/DDBJ databases">
        <title>Genomic Encyclopedia of Type Strains, Phase IV (KMG-IV): sequencing the most valuable type-strain genomes for metagenomic binning, comparative biology and taxonomic classification.</title>
        <authorList>
            <person name="Goeker M."/>
        </authorList>
    </citation>
    <scope>NUCLEOTIDE SEQUENCE [LARGE SCALE GENOMIC DNA]</scope>
    <source>
        <strain evidence="18 19">DSM 25619</strain>
    </source>
</reference>
<dbReference type="GO" id="GO:0005886">
    <property type="term" value="C:plasma membrane"/>
    <property type="evidence" value="ECO:0007669"/>
    <property type="project" value="UniProtKB-SubCell"/>
</dbReference>
<dbReference type="GO" id="GO:0008808">
    <property type="term" value="F:cardiolipin synthase activity"/>
    <property type="evidence" value="ECO:0007669"/>
    <property type="project" value="UniProtKB-UniRule"/>
</dbReference>
<dbReference type="InterPro" id="IPR001736">
    <property type="entry name" value="PLipase_D/transphosphatidylase"/>
</dbReference>
<keyword evidence="10 16" id="KW-1133">Transmembrane helix</keyword>
<evidence type="ECO:0000256" key="5">
    <source>
        <dbReference type="ARBA" id="ARBA00022516"/>
    </source>
</evidence>
<evidence type="ECO:0000259" key="17">
    <source>
        <dbReference type="PROSITE" id="PS50035"/>
    </source>
</evidence>
<dbReference type="Gene3D" id="3.30.870.10">
    <property type="entry name" value="Endonuclease Chain A"/>
    <property type="match status" value="2"/>
</dbReference>
<dbReference type="RefSeq" id="WP_113945164.1">
    <property type="nucleotide sequence ID" value="NZ_JBHEEG010000006.1"/>
</dbReference>
<evidence type="ECO:0000256" key="16">
    <source>
        <dbReference type="SAM" id="Phobius"/>
    </source>
</evidence>
<evidence type="ECO:0000313" key="19">
    <source>
        <dbReference type="Proteomes" id="UP000252893"/>
    </source>
</evidence>
<keyword evidence="4" id="KW-1003">Cell membrane</keyword>
<dbReference type="AlphaFoldDB" id="A0A366DVC0"/>
<keyword evidence="8 16" id="KW-0812">Transmembrane</keyword>
<name>A0A366DVC0_9HYPH</name>
<keyword evidence="13" id="KW-0594">Phospholipid biosynthesis</keyword>
<evidence type="ECO:0000256" key="10">
    <source>
        <dbReference type="ARBA" id="ARBA00022989"/>
    </source>
</evidence>
<feature type="domain" description="PLD phosphodiesterase" evidence="17">
    <location>
        <begin position="403"/>
        <end position="430"/>
    </location>
</feature>
<keyword evidence="9" id="KW-0677">Repeat</keyword>
<evidence type="ECO:0000256" key="8">
    <source>
        <dbReference type="ARBA" id="ARBA00022692"/>
    </source>
</evidence>
<dbReference type="SUPFAM" id="SSF56024">
    <property type="entry name" value="Phospholipase D/nuclease"/>
    <property type="match status" value="2"/>
</dbReference>
<evidence type="ECO:0000313" key="18">
    <source>
        <dbReference type="EMBL" id="RBO93449.1"/>
    </source>
</evidence>
<evidence type="ECO:0000256" key="7">
    <source>
        <dbReference type="ARBA" id="ARBA00022679"/>
    </source>
</evidence>
<keyword evidence="11" id="KW-0443">Lipid metabolism</keyword>
<sequence length="490" mass="54120">MFDTLISYWPVYWPHIVLGSSLIIGAVAAIHATMTKEEVRSALGWVGVIMLSPFIGALVYAIAGVNRMRRSSLTVQRDGMTDIELYHLSHYDASPDQVRDVSGNNFIAMKRLGDVVSRCNLTSGNSIEVLQSGDIAYAAMLEAIGQAKRSILLETYIFDNDEIGKKFADALGKAVIRGVEVRVLVDAVGARYSTPSIVGLLRSKTVRAEVFNGQLIMGLRLPYANLRTHRKILIIDGEIAFTGGMNIRAGFTKEFAQDHAAQDTHFRLTGPVVTDIFNTASEDWRFTTDEHLSGIAWAVTPPAFHPGEGLLVRAVPSGPDKSLETNHKIMMGAFSVAEKHIRIMTPYLLPDRELVSALVTAARRGVTVDIVVPAQNNLVLVDMAMTAQFDQLLKDGCRIWRAKGAFNHSKLMSVDDVWAYVGSSNLDPRSLRLNFEIDLEVYDAKTAAALSKRIDQYVATGTSVKLAELKKRPFSRRLLERIVWLGSPYL</sequence>
<dbReference type="GO" id="GO:0032049">
    <property type="term" value="P:cardiolipin biosynthetic process"/>
    <property type="evidence" value="ECO:0007669"/>
    <property type="project" value="UniProtKB-UniRule"/>
</dbReference>
<accession>A0A366DVC0</accession>
<keyword evidence="7" id="KW-0808">Transferase</keyword>
<dbReference type="Proteomes" id="UP000252893">
    <property type="component" value="Unassembled WGS sequence"/>
</dbReference>
<keyword evidence="6" id="KW-0964">Secreted</keyword>
<evidence type="ECO:0000256" key="2">
    <source>
        <dbReference type="ARBA" id="ARBA00004613"/>
    </source>
</evidence>
<keyword evidence="5" id="KW-0444">Lipid biosynthesis</keyword>
<dbReference type="Pfam" id="PF13091">
    <property type="entry name" value="PLDc_2"/>
    <property type="match status" value="2"/>
</dbReference>
<evidence type="ECO:0000256" key="9">
    <source>
        <dbReference type="ARBA" id="ARBA00022737"/>
    </source>
</evidence>
<proteinExistence type="predicted"/>
<dbReference type="PANTHER" id="PTHR21248:SF22">
    <property type="entry name" value="PHOSPHOLIPASE D"/>
    <property type="match status" value="1"/>
</dbReference>
<dbReference type="EC" id="2.7.8.-" evidence="15"/>
<comment type="subcellular location">
    <subcellularLocation>
        <location evidence="3">Cell membrane</location>
        <topology evidence="3">Multi-pass membrane protein</topology>
    </subcellularLocation>
    <subcellularLocation>
        <location evidence="2">Secreted</location>
    </subcellularLocation>
</comment>
<feature type="domain" description="PLD phosphodiesterase" evidence="17">
    <location>
        <begin position="224"/>
        <end position="251"/>
    </location>
</feature>